<evidence type="ECO:0000256" key="2">
    <source>
        <dbReference type="PROSITE-ProRule" id="PRU00591"/>
    </source>
</evidence>
<proteinExistence type="predicted"/>
<sequence length="215" mass="23071">MGKGKIAAVILLAAMMASAPASAYGFEMKGEYYEISCQEAGAFMFDGTTVKAGTTGQLVLSKLESSWASESSIRTTDIGVITAKVVTGDSGLNVIEYTAKAPGKAQLIVVVESGAAVNMGTFYVTAAQDGDMAAAGWVQENGQWKYKMGDGTYKNNGWLADQGKWYYLGQDGVMYAGRWIQEGEWWYYLGADGAMMTDTVTPDGYRVNASGVWEQ</sequence>
<organism evidence="4 5">
    <name type="scientific">[Clostridium] citroniae WAL-19142</name>
    <dbReference type="NCBI Taxonomy" id="742734"/>
    <lineage>
        <taxon>Bacteria</taxon>
        <taxon>Bacillati</taxon>
        <taxon>Bacillota</taxon>
        <taxon>Clostridia</taxon>
        <taxon>Lachnospirales</taxon>
        <taxon>Lachnospiraceae</taxon>
        <taxon>Enterocloster</taxon>
    </lineage>
</organism>
<protein>
    <recommendedName>
        <fullName evidence="6">Cell wall binding repeat-containing protein</fullName>
    </recommendedName>
</protein>
<evidence type="ECO:0008006" key="6">
    <source>
        <dbReference type="Google" id="ProtNLM"/>
    </source>
</evidence>
<dbReference type="PROSITE" id="PS51170">
    <property type="entry name" value="CW"/>
    <property type="match status" value="1"/>
</dbReference>
<dbReference type="PATRIC" id="fig|742734.4.peg.4390"/>
<keyword evidence="1" id="KW-0677">Repeat</keyword>
<dbReference type="RefSeq" id="WP_007863654.1">
    <property type="nucleotide sequence ID" value="NZ_KQ235881.1"/>
</dbReference>
<dbReference type="Gene3D" id="2.10.270.10">
    <property type="entry name" value="Cholin Binding"/>
    <property type="match status" value="1"/>
</dbReference>
<keyword evidence="3" id="KW-0732">Signal</keyword>
<dbReference type="EMBL" id="ADLK01000029">
    <property type="protein sequence ID" value="KMW16598.1"/>
    <property type="molecule type" value="Genomic_DNA"/>
</dbReference>
<evidence type="ECO:0000256" key="1">
    <source>
        <dbReference type="ARBA" id="ARBA00022737"/>
    </source>
</evidence>
<feature type="signal peptide" evidence="3">
    <location>
        <begin position="1"/>
        <end position="23"/>
    </location>
</feature>
<feature type="repeat" description="Cell wall-binding" evidence="2">
    <location>
        <begin position="155"/>
        <end position="174"/>
    </location>
</feature>
<dbReference type="Pfam" id="PF01473">
    <property type="entry name" value="Choline_bind_1"/>
    <property type="match status" value="1"/>
</dbReference>
<dbReference type="GeneID" id="93161538"/>
<comment type="caution">
    <text evidence="4">The sequence shown here is derived from an EMBL/GenBank/DDBJ whole genome shotgun (WGS) entry which is preliminary data.</text>
</comment>
<feature type="chain" id="PRO_5005315550" description="Cell wall binding repeat-containing protein" evidence="3">
    <location>
        <begin position="24"/>
        <end position="215"/>
    </location>
</feature>
<dbReference type="InterPro" id="IPR018337">
    <property type="entry name" value="Cell_wall/Cho-bd_repeat"/>
</dbReference>
<evidence type="ECO:0000313" key="4">
    <source>
        <dbReference type="EMBL" id="KMW16598.1"/>
    </source>
</evidence>
<evidence type="ECO:0000313" key="5">
    <source>
        <dbReference type="Proteomes" id="UP000037392"/>
    </source>
</evidence>
<dbReference type="Proteomes" id="UP000037392">
    <property type="component" value="Unassembled WGS sequence"/>
</dbReference>
<dbReference type="Pfam" id="PF19085">
    <property type="entry name" value="Choline_bind_2"/>
    <property type="match status" value="1"/>
</dbReference>
<reference evidence="4 5" key="1">
    <citation type="submission" date="2011-04" db="EMBL/GenBank/DDBJ databases">
        <title>The Genome Sequence of Clostridium citroniae WAL-19142.</title>
        <authorList>
            <consortium name="The Broad Institute Genome Sequencing Platform"/>
            <person name="Earl A."/>
            <person name="Ward D."/>
            <person name="Feldgarden M."/>
            <person name="Gevers D."/>
            <person name="Warren Y.A."/>
            <person name="Tyrrell K.L."/>
            <person name="Citron D.M."/>
            <person name="Goldstein E.J."/>
            <person name="Daigneault M."/>
            <person name="Allen-Vercoe E."/>
            <person name="Young S.K."/>
            <person name="Zeng Q."/>
            <person name="Gargeya S."/>
            <person name="Fitzgerald M."/>
            <person name="Haas B."/>
            <person name="Abouelleil A."/>
            <person name="Alvarado L."/>
            <person name="Arachchi H.M."/>
            <person name="Berlin A."/>
            <person name="Brown A."/>
            <person name="Chapman S.B."/>
            <person name="Chen Z."/>
            <person name="Dunbar C."/>
            <person name="Freedman E."/>
            <person name="Gearin G."/>
            <person name="Gellesch M."/>
            <person name="Goldberg J."/>
            <person name="Griggs A."/>
            <person name="Gujja S."/>
            <person name="Heilman E.R."/>
            <person name="Heiman D."/>
            <person name="Howarth C."/>
            <person name="Larson L."/>
            <person name="Lui A."/>
            <person name="MacDonald P.J."/>
            <person name="Mehta T."/>
            <person name="Montmayeur A."/>
            <person name="Murphy C."/>
            <person name="Neiman D."/>
            <person name="Pearson M."/>
            <person name="Priest M."/>
            <person name="Roberts A."/>
            <person name="Saif S."/>
            <person name="Shea T."/>
            <person name="Shenoy N."/>
            <person name="Sisk P."/>
            <person name="Stolte C."/>
            <person name="Sykes S."/>
            <person name="White J."/>
            <person name="Yandava C."/>
            <person name="Wortman J."/>
            <person name="Nusbaum C."/>
            <person name="Birren B."/>
        </authorList>
    </citation>
    <scope>NUCLEOTIDE SEQUENCE [LARGE SCALE GENOMIC DNA]</scope>
    <source>
        <strain evidence="4 5">WAL-19142</strain>
    </source>
</reference>
<gene>
    <name evidence="4" type="ORF">HMPREF9470_04098</name>
</gene>
<dbReference type="SUPFAM" id="SSF69360">
    <property type="entry name" value="Cell wall binding repeat"/>
    <property type="match status" value="1"/>
</dbReference>
<name>A0A0J9BUY7_9FIRM</name>
<evidence type="ECO:0000256" key="3">
    <source>
        <dbReference type="SAM" id="SignalP"/>
    </source>
</evidence>
<dbReference type="AlphaFoldDB" id="A0A0J9BUY7"/>
<accession>A0A0J9BUY7</accession>